<feature type="binding site" evidence="6">
    <location>
        <position position="306"/>
    </location>
    <ligand>
        <name>substrate</name>
    </ligand>
</feature>
<dbReference type="InterPro" id="IPR011059">
    <property type="entry name" value="Metal-dep_hydrolase_composite"/>
</dbReference>
<keyword evidence="5 6" id="KW-0665">Pyrimidine biosynthesis</keyword>
<dbReference type="UniPathway" id="UPA00070">
    <property type="reaction ID" value="UER00117"/>
</dbReference>
<dbReference type="EMBL" id="AFZE01000004">
    <property type="protein sequence ID" value="EHL16258.1"/>
    <property type="molecule type" value="Genomic_DNA"/>
</dbReference>
<dbReference type="GO" id="GO:0006145">
    <property type="term" value="P:purine nucleobase catabolic process"/>
    <property type="evidence" value="ECO:0007669"/>
    <property type="project" value="TreeGrafter"/>
</dbReference>
<reference evidence="8 9" key="1">
    <citation type="submission" date="2011-08" db="EMBL/GenBank/DDBJ databases">
        <title>The Genome Sequence of Eubacteriaceae bacterium ACC19a.</title>
        <authorList>
            <consortium name="The Broad Institute Genome Sequencing Platform"/>
            <person name="Earl A."/>
            <person name="Ward D."/>
            <person name="Feldgarden M."/>
            <person name="Gevers D."/>
            <person name="Sizova M."/>
            <person name="Hazen A."/>
            <person name="Epstein S."/>
            <person name="Young S.K."/>
            <person name="Zeng Q."/>
            <person name="Gargeya S."/>
            <person name="Fitzgerald M."/>
            <person name="Haas B."/>
            <person name="Abouelleil A."/>
            <person name="Alvarado L."/>
            <person name="Arachchi H.M."/>
            <person name="Berlin A."/>
            <person name="Brown A."/>
            <person name="Chapman S.B."/>
            <person name="Chen Z."/>
            <person name="Dunbar C."/>
            <person name="Freedman E."/>
            <person name="Gearin G."/>
            <person name="Gellesch M."/>
            <person name="Goldberg J."/>
            <person name="Griggs A."/>
            <person name="Gujja S."/>
            <person name="Heiman D."/>
            <person name="Howarth C."/>
            <person name="Larson L."/>
            <person name="Lui A."/>
            <person name="MacDonald P.J.P."/>
            <person name="Montmayeur A."/>
            <person name="Murphy C."/>
            <person name="Neiman D."/>
            <person name="Pearson M."/>
            <person name="Priest M."/>
            <person name="Roberts A."/>
            <person name="Saif S."/>
            <person name="Shea T."/>
            <person name="Shenoy N."/>
            <person name="Sisk P."/>
            <person name="Stolte C."/>
            <person name="Sykes S."/>
            <person name="Wortman J."/>
            <person name="Nusbaum C."/>
            <person name="Birren B."/>
        </authorList>
    </citation>
    <scope>NUCLEOTIDE SEQUENCE [LARGE SCALE GENOMIC DNA]</scope>
    <source>
        <strain evidence="8 9">ACC19a</strain>
    </source>
</reference>
<feature type="binding site" evidence="6">
    <location>
        <position position="275"/>
    </location>
    <ligand>
        <name>substrate</name>
    </ligand>
</feature>
<dbReference type="PANTHER" id="PTHR43668:SF2">
    <property type="entry name" value="ALLANTOINASE"/>
    <property type="match status" value="1"/>
</dbReference>
<dbReference type="InterPro" id="IPR004722">
    <property type="entry name" value="DHOase"/>
</dbReference>
<keyword evidence="3 6" id="KW-0479">Metal-binding</keyword>
<feature type="binding site" evidence="6">
    <location>
        <position position="92"/>
    </location>
    <ligand>
        <name>substrate</name>
    </ligand>
</feature>
<evidence type="ECO:0000313" key="9">
    <source>
        <dbReference type="Proteomes" id="UP000006437"/>
    </source>
</evidence>
<keyword evidence="6" id="KW-0862">Zinc</keyword>
<dbReference type="PATRIC" id="fig|796937.3.peg.520"/>
<evidence type="ECO:0000256" key="2">
    <source>
        <dbReference type="ARBA" id="ARBA00010286"/>
    </source>
</evidence>
<dbReference type="CDD" id="cd01317">
    <property type="entry name" value="DHOase_IIa"/>
    <property type="match status" value="1"/>
</dbReference>
<dbReference type="GO" id="GO:0004151">
    <property type="term" value="F:dihydroorotase activity"/>
    <property type="evidence" value="ECO:0007669"/>
    <property type="project" value="UniProtKB-UniRule"/>
</dbReference>
<evidence type="ECO:0000256" key="4">
    <source>
        <dbReference type="ARBA" id="ARBA00022801"/>
    </source>
</evidence>
<dbReference type="HOGENOM" id="CLU_015572_1_0_9"/>
<accession>G9WYS6</accession>
<dbReference type="GO" id="GO:0008270">
    <property type="term" value="F:zinc ion binding"/>
    <property type="evidence" value="ECO:0007669"/>
    <property type="project" value="UniProtKB-UniRule"/>
</dbReference>
<feature type="binding site" evidence="6">
    <location>
        <position position="60"/>
    </location>
    <ligand>
        <name>Zn(2+)</name>
        <dbReference type="ChEBI" id="CHEBI:29105"/>
        <label>1</label>
    </ligand>
</feature>
<comment type="cofactor">
    <cofactor evidence="6">
        <name>Zn(2+)</name>
        <dbReference type="ChEBI" id="CHEBI:29105"/>
    </cofactor>
    <text evidence="6">Binds 2 Zn(2+) ions per subunit.</text>
</comment>
<feature type="binding site" evidence="6">
    <location>
        <position position="230"/>
    </location>
    <ligand>
        <name>Zn(2+)</name>
        <dbReference type="ChEBI" id="CHEBI:29105"/>
        <label>2</label>
    </ligand>
</feature>
<dbReference type="HAMAP" id="MF_00220_B">
    <property type="entry name" value="PyrC_classI_B"/>
    <property type="match status" value="1"/>
</dbReference>
<dbReference type="InterPro" id="IPR002195">
    <property type="entry name" value="Dihydroorotase_CS"/>
</dbReference>
<feature type="binding site" evidence="6">
    <location>
        <position position="58"/>
    </location>
    <ligand>
        <name>Zn(2+)</name>
        <dbReference type="ChEBI" id="CHEBI:29105"/>
        <label>1</label>
    </ligand>
</feature>
<protein>
    <recommendedName>
        <fullName evidence="6">Dihydroorotase</fullName>
        <shortName evidence="6">DHOase</shortName>
        <ecNumber evidence="6">3.5.2.3</ecNumber>
    </recommendedName>
</protein>
<sequence length="430" mass="47786">MSTLLKNGNVFTPNGFKKTNILISNSKVSLISTLDDTSFDNSIDCNGLYIVPGFADVHVHFREPGFFYKESIATGSLAAARGGYTQVCTMPNVNPAPADLKSLDVQLEIIKNDSVVHITPYATITSRGDGRSTLSKMADMADYVVGYSDDGKGVQTGELMEEAMIMAKSLDKIIVAHCEDESLLDGGYIHKGIYAENHNHKGISSESEWVQVARDVELAKKTGCKYHVCHISTKETVDIIRRAKAENVDVTCETAPHYLILCDEDLKEEGRFKMNPPLRSKEDRAELIKGIQDGTIDMIATDHAPHSQDEKSRGLQKSPFGIVGLETAFSLLYTHLVKKDIISLEKLIELMCINPRKRFPLTGSLYIENDTPADITVLDLSKKYKIDSKNFLSKGKTTPFDGEYVIGDILYTFVDGNMVYDYKNLPNYQK</sequence>
<dbReference type="SUPFAM" id="SSF51338">
    <property type="entry name" value="Composite domain of metallo-dependent hydrolases"/>
    <property type="match status" value="1"/>
</dbReference>
<dbReference type="PROSITE" id="PS00482">
    <property type="entry name" value="DIHYDROOROTASE_1"/>
    <property type="match status" value="1"/>
</dbReference>
<evidence type="ECO:0000256" key="3">
    <source>
        <dbReference type="ARBA" id="ARBA00022723"/>
    </source>
</evidence>
<feature type="binding site" evidence="6">
    <location>
        <position position="150"/>
    </location>
    <ligand>
        <name>Zn(2+)</name>
        <dbReference type="ChEBI" id="CHEBI:29105"/>
        <label>1</label>
    </ligand>
</feature>
<comment type="pathway">
    <text evidence="6">Pyrimidine metabolism; UMP biosynthesis via de novo pathway; (S)-dihydroorotate from bicarbonate: step 3/3.</text>
</comment>
<dbReference type="Gene3D" id="3.20.20.140">
    <property type="entry name" value="Metal-dependent hydrolases"/>
    <property type="match status" value="1"/>
</dbReference>
<dbReference type="SUPFAM" id="SSF51556">
    <property type="entry name" value="Metallo-dependent hydrolases"/>
    <property type="match status" value="1"/>
</dbReference>
<evidence type="ECO:0000256" key="5">
    <source>
        <dbReference type="ARBA" id="ARBA00022975"/>
    </source>
</evidence>
<dbReference type="PROSITE" id="PS00483">
    <property type="entry name" value="DIHYDROOROTASE_2"/>
    <property type="match status" value="1"/>
</dbReference>
<feature type="active site" evidence="6">
    <location>
        <position position="302"/>
    </location>
</feature>
<evidence type="ECO:0000259" key="7">
    <source>
        <dbReference type="Pfam" id="PF12890"/>
    </source>
</evidence>
<feature type="binding site" evidence="6">
    <location>
        <begin position="320"/>
        <end position="321"/>
    </location>
    <ligand>
        <name>substrate</name>
    </ligand>
</feature>
<feature type="binding site" evidence="6">
    <location>
        <position position="177"/>
    </location>
    <ligand>
        <name>Zn(2+)</name>
        <dbReference type="ChEBI" id="CHEBI:29105"/>
        <label>2</label>
    </ligand>
</feature>
<name>G9WYS6_9FIRM</name>
<dbReference type="PANTHER" id="PTHR43668">
    <property type="entry name" value="ALLANTOINASE"/>
    <property type="match status" value="1"/>
</dbReference>
<dbReference type="Pfam" id="PF12890">
    <property type="entry name" value="DHOase"/>
    <property type="match status" value="1"/>
</dbReference>
<dbReference type="RefSeq" id="WP_009525560.1">
    <property type="nucleotide sequence ID" value="NZ_JH414553.1"/>
</dbReference>
<dbReference type="InterPro" id="IPR050138">
    <property type="entry name" value="DHOase/Allantoinase_Hydrolase"/>
</dbReference>
<dbReference type="AlphaFoldDB" id="G9WYS6"/>
<keyword evidence="4 6" id="KW-0378">Hydrolase</keyword>
<dbReference type="GO" id="GO:0044205">
    <property type="term" value="P:'de novo' UMP biosynthetic process"/>
    <property type="evidence" value="ECO:0007669"/>
    <property type="project" value="UniProtKB-UniRule"/>
</dbReference>
<dbReference type="NCBIfam" id="TIGR00857">
    <property type="entry name" value="pyrC_multi"/>
    <property type="match status" value="1"/>
</dbReference>
<organism evidence="8 9">
    <name type="scientific">Peptoanaerobacter stomatis</name>
    <dbReference type="NCBI Taxonomy" id="796937"/>
    <lineage>
        <taxon>Bacteria</taxon>
        <taxon>Bacillati</taxon>
        <taxon>Bacillota</taxon>
        <taxon>Clostridia</taxon>
        <taxon>Peptostreptococcales</taxon>
        <taxon>Filifactoraceae</taxon>
        <taxon>Peptoanaerobacter</taxon>
    </lineage>
</organism>
<comment type="catalytic activity">
    <reaction evidence="6">
        <text>(S)-dihydroorotate + H2O = N-carbamoyl-L-aspartate + H(+)</text>
        <dbReference type="Rhea" id="RHEA:24296"/>
        <dbReference type="ChEBI" id="CHEBI:15377"/>
        <dbReference type="ChEBI" id="CHEBI:15378"/>
        <dbReference type="ChEBI" id="CHEBI:30864"/>
        <dbReference type="ChEBI" id="CHEBI:32814"/>
        <dbReference type="EC" id="3.5.2.3"/>
    </reaction>
</comment>
<gene>
    <name evidence="6" type="primary">pyrC</name>
    <name evidence="8" type="ORF">HMPREF9629_01327</name>
</gene>
<feature type="binding site" evidence="6">
    <location>
        <position position="150"/>
    </location>
    <ligand>
        <name>Zn(2+)</name>
        <dbReference type="ChEBI" id="CHEBI:29105"/>
        <label>2</label>
    </ligand>
</feature>
<dbReference type="InterPro" id="IPR032466">
    <property type="entry name" value="Metal_Hydrolase"/>
</dbReference>
<dbReference type="EC" id="3.5.2.3" evidence="6"/>
<evidence type="ECO:0000256" key="6">
    <source>
        <dbReference type="HAMAP-Rule" id="MF_00220"/>
    </source>
</evidence>
<dbReference type="Proteomes" id="UP000006437">
    <property type="component" value="Unassembled WGS sequence"/>
</dbReference>
<proteinExistence type="inferred from homology"/>
<feature type="domain" description="Dihydroorotase catalytic" evidence="7">
    <location>
        <begin position="49"/>
        <end position="235"/>
    </location>
</feature>
<dbReference type="InterPro" id="IPR024403">
    <property type="entry name" value="DHOase_cat"/>
</dbReference>
<feature type="binding site" evidence="6">
    <location>
        <position position="302"/>
    </location>
    <ligand>
        <name>Zn(2+)</name>
        <dbReference type="ChEBI" id="CHEBI:29105"/>
        <label>1</label>
    </ligand>
</feature>
<dbReference type="GO" id="GO:0005737">
    <property type="term" value="C:cytoplasm"/>
    <property type="evidence" value="ECO:0007669"/>
    <property type="project" value="TreeGrafter"/>
</dbReference>
<comment type="similarity">
    <text evidence="2 6">Belongs to the metallo-dependent hydrolases superfamily. DHOase family. Class I DHOase subfamily.</text>
</comment>
<dbReference type="GO" id="GO:0004038">
    <property type="term" value="F:allantoinase activity"/>
    <property type="evidence" value="ECO:0007669"/>
    <property type="project" value="TreeGrafter"/>
</dbReference>
<evidence type="ECO:0000256" key="1">
    <source>
        <dbReference type="ARBA" id="ARBA00002368"/>
    </source>
</evidence>
<comment type="caution">
    <text evidence="8">The sequence shown here is derived from an EMBL/GenBank/DDBJ whole genome shotgun (WGS) entry which is preliminary data.</text>
</comment>
<comment type="function">
    <text evidence="1 6">Catalyzes the reversible cyclization of carbamoyl aspartate to dihydroorotate.</text>
</comment>
<feature type="binding site" evidence="6">
    <location>
        <begin position="60"/>
        <end position="62"/>
    </location>
    <ligand>
        <name>substrate</name>
    </ligand>
</feature>
<evidence type="ECO:0000313" key="8">
    <source>
        <dbReference type="EMBL" id="EHL16258.1"/>
    </source>
</evidence>